<accession>A0ABP3TGK6</accession>
<dbReference type="SUPFAM" id="SSF52096">
    <property type="entry name" value="ClpP/crotonase"/>
    <property type="match status" value="1"/>
</dbReference>
<dbReference type="InterPro" id="IPR001753">
    <property type="entry name" value="Enoyl-CoA_hydra/iso"/>
</dbReference>
<dbReference type="InterPro" id="IPR029045">
    <property type="entry name" value="ClpP/crotonase-like_dom_sf"/>
</dbReference>
<protein>
    <submittedName>
        <fullName evidence="2">Crotonobetainyl-CoA hydratase</fullName>
    </submittedName>
</protein>
<organism evidence="2 3">
    <name type="scientific">Marinobacterium maritimum</name>
    <dbReference type="NCBI Taxonomy" id="500162"/>
    <lineage>
        <taxon>Bacteria</taxon>
        <taxon>Pseudomonadati</taxon>
        <taxon>Pseudomonadota</taxon>
        <taxon>Gammaproteobacteria</taxon>
        <taxon>Oceanospirillales</taxon>
        <taxon>Oceanospirillaceae</taxon>
        <taxon>Marinobacterium</taxon>
    </lineage>
</organism>
<dbReference type="Gene3D" id="3.90.226.10">
    <property type="entry name" value="2-enoyl-CoA Hydratase, Chain A, domain 1"/>
    <property type="match status" value="1"/>
</dbReference>
<dbReference type="Proteomes" id="UP001499915">
    <property type="component" value="Unassembled WGS sequence"/>
</dbReference>
<proteinExistence type="inferred from homology"/>
<dbReference type="PANTHER" id="PTHR11941:SF54">
    <property type="entry name" value="ENOYL-COA HYDRATASE, MITOCHONDRIAL"/>
    <property type="match status" value="1"/>
</dbReference>
<reference evidence="3" key="1">
    <citation type="journal article" date="2019" name="Int. J. Syst. Evol. Microbiol.">
        <title>The Global Catalogue of Microorganisms (GCM) 10K type strain sequencing project: providing services to taxonomists for standard genome sequencing and annotation.</title>
        <authorList>
            <consortium name="The Broad Institute Genomics Platform"/>
            <consortium name="The Broad Institute Genome Sequencing Center for Infectious Disease"/>
            <person name="Wu L."/>
            <person name="Ma J."/>
        </authorList>
    </citation>
    <scope>NUCLEOTIDE SEQUENCE [LARGE SCALE GENOMIC DNA]</scope>
    <source>
        <strain evidence="3">JCM 15134</strain>
    </source>
</reference>
<comment type="caution">
    <text evidence="2">The sequence shown here is derived from an EMBL/GenBank/DDBJ whole genome shotgun (WGS) entry which is preliminary data.</text>
</comment>
<evidence type="ECO:0000313" key="3">
    <source>
        <dbReference type="Proteomes" id="UP001499915"/>
    </source>
</evidence>
<evidence type="ECO:0000256" key="1">
    <source>
        <dbReference type="ARBA" id="ARBA00005254"/>
    </source>
</evidence>
<name>A0ABP3TGK6_9GAMM</name>
<gene>
    <name evidence="2" type="primary">caiD_3</name>
    <name evidence="2" type="ORF">GCM10009104_32510</name>
</gene>
<comment type="similarity">
    <text evidence="1">Belongs to the enoyl-CoA hydratase/isomerase family.</text>
</comment>
<keyword evidence="3" id="KW-1185">Reference proteome</keyword>
<dbReference type="PANTHER" id="PTHR11941">
    <property type="entry name" value="ENOYL-COA HYDRATASE-RELATED"/>
    <property type="match status" value="1"/>
</dbReference>
<dbReference type="Pfam" id="PF00378">
    <property type="entry name" value="ECH_1"/>
    <property type="match status" value="1"/>
</dbReference>
<sequence>MSYGLIKTINSNVLELTLDRPKANAIDTQLSRELGKAFAEFRDNPELQVAILTGAGEQFFTAGWDLNGVAAGEDYIGDYGEGGFCGFTELQNLYKPVICAVNGLAVGAGFEMLLRADFVIAADHAEFMLPEVRRGFAPDIATIMLPKLLPRPVAMEMLMTGRRFSAQHMASFGLINEVVPAAQLMDAARNLAHELLQASPLSLAAIKEAAQITEQMGFHESFESLRSRSWPKFMEMLQSGNSQEGATAFLEKRKAEFSA</sequence>
<evidence type="ECO:0000313" key="2">
    <source>
        <dbReference type="EMBL" id="GAA0700891.1"/>
    </source>
</evidence>
<dbReference type="EMBL" id="BAAAET010000005">
    <property type="protein sequence ID" value="GAA0700891.1"/>
    <property type="molecule type" value="Genomic_DNA"/>
</dbReference>
<dbReference type="CDD" id="cd06558">
    <property type="entry name" value="crotonase-like"/>
    <property type="match status" value="1"/>
</dbReference>
<dbReference type="RefSeq" id="WP_343808476.1">
    <property type="nucleotide sequence ID" value="NZ_BAAAET010000005.1"/>
</dbReference>